<feature type="chain" id="PRO_5040443722" description="mannan endo-1,6-alpha-mannosidase" evidence="12">
    <location>
        <begin position="32"/>
        <end position="874"/>
    </location>
</feature>
<keyword evidence="8" id="KW-0325">Glycoprotein</keyword>
<feature type="region of interest" description="Disordered" evidence="10">
    <location>
        <begin position="682"/>
        <end position="707"/>
    </location>
</feature>
<evidence type="ECO:0000256" key="7">
    <source>
        <dbReference type="ARBA" id="ARBA00023136"/>
    </source>
</evidence>
<feature type="compositionally biased region" description="Polar residues" evidence="10">
    <location>
        <begin position="779"/>
        <end position="794"/>
    </location>
</feature>
<evidence type="ECO:0000256" key="12">
    <source>
        <dbReference type="SAM" id="SignalP"/>
    </source>
</evidence>
<dbReference type="Proteomes" id="UP000777438">
    <property type="component" value="Unassembled WGS sequence"/>
</dbReference>
<keyword evidence="11" id="KW-1133">Transmembrane helix</keyword>
<dbReference type="GO" id="GO:0012505">
    <property type="term" value="C:endomembrane system"/>
    <property type="evidence" value="ECO:0007669"/>
    <property type="project" value="UniProtKB-SubCell"/>
</dbReference>
<dbReference type="FunFam" id="1.50.10.20:FF:000006">
    <property type="entry name" value="Mannan endo-1,6-alpha-mannosidase"/>
    <property type="match status" value="1"/>
</dbReference>
<evidence type="ECO:0000256" key="5">
    <source>
        <dbReference type="ARBA" id="ARBA00022729"/>
    </source>
</evidence>
<dbReference type="PANTHER" id="PTHR12145:SF36">
    <property type="entry name" value="MANNAN ENDO-1,6-ALPHA-MANNOSIDASE DCW1"/>
    <property type="match status" value="1"/>
</dbReference>
<keyword evidence="11" id="KW-0812">Transmembrane</keyword>
<dbReference type="PANTHER" id="PTHR12145">
    <property type="entry name" value="MANNAN ENDO-1,6-ALPHA-MANNOSIDASE DCW1"/>
    <property type="match status" value="1"/>
</dbReference>
<keyword evidence="7 11" id="KW-0472">Membrane</keyword>
<feature type="transmembrane region" description="Helical" evidence="11">
    <location>
        <begin position="442"/>
        <end position="464"/>
    </location>
</feature>
<feature type="compositionally biased region" description="Polar residues" evidence="10">
    <location>
        <begin position="691"/>
        <end position="707"/>
    </location>
</feature>
<accession>A0A9P8W2E6</accession>
<comment type="similarity">
    <text evidence="3">Belongs to the glycosyl hydrolase 76 family.</text>
</comment>
<comment type="subcellular location">
    <subcellularLocation>
        <location evidence="2">Endomembrane system</location>
    </subcellularLocation>
</comment>
<feature type="region of interest" description="Disordered" evidence="10">
    <location>
        <begin position="402"/>
        <end position="438"/>
    </location>
</feature>
<evidence type="ECO:0000256" key="9">
    <source>
        <dbReference type="ARBA" id="ARBA00023295"/>
    </source>
</evidence>
<comment type="caution">
    <text evidence="13">The sequence shown here is derived from an EMBL/GenBank/DDBJ whole genome shotgun (WGS) entry which is preliminary data.</text>
</comment>
<evidence type="ECO:0000256" key="8">
    <source>
        <dbReference type="ARBA" id="ARBA00023180"/>
    </source>
</evidence>
<keyword evidence="5 12" id="KW-0732">Signal</keyword>
<proteinExistence type="inferred from homology"/>
<feature type="transmembrane region" description="Helical" evidence="11">
    <location>
        <begin position="479"/>
        <end position="500"/>
    </location>
</feature>
<dbReference type="Gene3D" id="1.50.10.20">
    <property type="match status" value="1"/>
</dbReference>
<keyword evidence="14" id="KW-1185">Reference proteome</keyword>
<feature type="region of interest" description="Disordered" evidence="10">
    <location>
        <begin position="741"/>
        <end position="874"/>
    </location>
</feature>
<feature type="compositionally biased region" description="Basic and acidic residues" evidence="10">
    <location>
        <begin position="841"/>
        <end position="874"/>
    </location>
</feature>
<evidence type="ECO:0000313" key="14">
    <source>
        <dbReference type="Proteomes" id="UP000777438"/>
    </source>
</evidence>
<evidence type="ECO:0000256" key="4">
    <source>
        <dbReference type="ARBA" id="ARBA00012350"/>
    </source>
</evidence>
<dbReference type="OrthoDB" id="4187847at2759"/>
<dbReference type="GO" id="GO:0009272">
    <property type="term" value="P:fungal-type cell wall biogenesis"/>
    <property type="evidence" value="ECO:0007669"/>
    <property type="project" value="TreeGrafter"/>
</dbReference>
<evidence type="ECO:0000256" key="6">
    <source>
        <dbReference type="ARBA" id="ARBA00022801"/>
    </source>
</evidence>
<evidence type="ECO:0000313" key="13">
    <source>
        <dbReference type="EMBL" id="KAH6887972.1"/>
    </source>
</evidence>
<dbReference type="GO" id="GO:0008496">
    <property type="term" value="F:mannan endo-1,6-alpha-mannosidase activity"/>
    <property type="evidence" value="ECO:0007669"/>
    <property type="project" value="UniProtKB-EC"/>
</dbReference>
<gene>
    <name evidence="13" type="ORF">B0T10DRAFT_64517</name>
</gene>
<feature type="signal peptide" evidence="12">
    <location>
        <begin position="1"/>
        <end position="31"/>
    </location>
</feature>
<keyword evidence="9" id="KW-0326">Glycosidase</keyword>
<dbReference type="EMBL" id="JAGPYM010000013">
    <property type="protein sequence ID" value="KAH6887972.1"/>
    <property type="molecule type" value="Genomic_DNA"/>
</dbReference>
<dbReference type="SUPFAM" id="SSF48208">
    <property type="entry name" value="Six-hairpin glycosidases"/>
    <property type="match status" value="1"/>
</dbReference>
<sequence>MLQPSCRPEPRPSFRGLFGAVLLALNSFATAYTLDPNSTQSIKSIAKNMATDMLSFYNGDKPGGTPGLLPEPYYWWEAGSMMGSLVEYWKYTGDDSFVNLTKQALLFQVGDHNDYMPINQTRTEGNDDQGFWGLAVMSAAEYNFPHPDADQPQWLALAQAVFNTQAARWDDQHCGGGLRWQIFQWNNGYNYKNSISQACFFALGARLALFTGNETYAKWADKTWDWMIDIEFINTKNWAVYDGAHIETGCTNIVPYQFSYNVGGMILGAAAMYNYTESEQWKTRLDNLLEGVKVFFTGPNKNIMTEVACEPVNLCNLDQQSFKAYLSRWLAVTTQWAPHTYDMLMPLLQTSAVAAAKQCQGGDNKRMCGLVWNKDKYDGSTGVGQQMAAMEVTLSCMVKQRSAPLTSDTGGTSKGDPDAGSEDIGRTEPESNLGPITAGDRAGAGILTVLIIGLFVSSLIWIFIDETSDKSTVNQFRDFSSAATTTAALAAAGGGVAAILHRKKESDYENEKVAAVVHSSEDDSSRDSADKHIAVPSSVLVSNVRNQDPMPARRVSSMPIGWAQNRAMRQSDSFGSESVFAAYDRQSRADLARDREVLNATPVTAFGGDGTSSPRHSQTLQAALASEITRPTDVRNDMAENGLSTEEVKEAPNHNVEHSTQEPRGIDVPIDASAALLSEKQVEDENRAPNHDTSTPQTPSHNHVEQNTQEFGGRDLPAVATAPPLAIPPFTFPPLAIEEAREETQAPTHDPVVDSTQELGARDVPTTTTPLPTEAVDGETQTLNHPIVEQNTQESGRDPLTEENRVPQKEPEQSVIQSSNDETWPKYTVDGVSEPTTQKQVLKEEEKDTNKEKDVPLDDAPHTKGIEDEHIPTK</sequence>
<feature type="compositionally biased region" description="Basic and acidic residues" evidence="10">
    <location>
        <begin position="646"/>
        <end position="665"/>
    </location>
</feature>
<organism evidence="13 14">
    <name type="scientific">Thelonectria olida</name>
    <dbReference type="NCBI Taxonomy" id="1576542"/>
    <lineage>
        <taxon>Eukaryota</taxon>
        <taxon>Fungi</taxon>
        <taxon>Dikarya</taxon>
        <taxon>Ascomycota</taxon>
        <taxon>Pezizomycotina</taxon>
        <taxon>Sordariomycetes</taxon>
        <taxon>Hypocreomycetidae</taxon>
        <taxon>Hypocreales</taxon>
        <taxon>Nectriaceae</taxon>
        <taxon>Thelonectria</taxon>
    </lineage>
</organism>
<dbReference type="AlphaFoldDB" id="A0A9P8W2E6"/>
<evidence type="ECO:0000256" key="3">
    <source>
        <dbReference type="ARBA" id="ARBA00009699"/>
    </source>
</evidence>
<dbReference type="InterPro" id="IPR008928">
    <property type="entry name" value="6-hairpin_glycosidase_sf"/>
</dbReference>
<evidence type="ECO:0000256" key="1">
    <source>
        <dbReference type="ARBA" id="ARBA00001452"/>
    </source>
</evidence>
<dbReference type="Pfam" id="PF03663">
    <property type="entry name" value="Glyco_hydro_76"/>
    <property type="match status" value="1"/>
</dbReference>
<protein>
    <recommendedName>
        <fullName evidence="4">mannan endo-1,6-alpha-mannosidase</fullName>
        <ecNumber evidence="4">3.2.1.101</ecNumber>
    </recommendedName>
</protein>
<keyword evidence="6 13" id="KW-0378">Hydrolase</keyword>
<dbReference type="EC" id="3.2.1.101" evidence="4"/>
<name>A0A9P8W2E6_9HYPO</name>
<comment type="catalytic activity">
    <reaction evidence="1">
        <text>Random hydrolysis of (1-&gt;6)-alpha-D-mannosidic linkages in unbranched (1-&gt;6)-mannans.</text>
        <dbReference type="EC" id="3.2.1.101"/>
    </reaction>
</comment>
<evidence type="ECO:0000256" key="2">
    <source>
        <dbReference type="ARBA" id="ARBA00004308"/>
    </source>
</evidence>
<feature type="region of interest" description="Disordered" evidence="10">
    <location>
        <begin position="645"/>
        <end position="667"/>
    </location>
</feature>
<evidence type="ECO:0000256" key="11">
    <source>
        <dbReference type="SAM" id="Phobius"/>
    </source>
</evidence>
<evidence type="ECO:0000256" key="10">
    <source>
        <dbReference type="SAM" id="MobiDB-lite"/>
    </source>
</evidence>
<reference evidence="13 14" key="1">
    <citation type="journal article" date="2021" name="Nat. Commun.">
        <title>Genetic determinants of endophytism in the Arabidopsis root mycobiome.</title>
        <authorList>
            <person name="Mesny F."/>
            <person name="Miyauchi S."/>
            <person name="Thiergart T."/>
            <person name="Pickel B."/>
            <person name="Atanasova L."/>
            <person name="Karlsson M."/>
            <person name="Huettel B."/>
            <person name="Barry K.W."/>
            <person name="Haridas S."/>
            <person name="Chen C."/>
            <person name="Bauer D."/>
            <person name="Andreopoulos W."/>
            <person name="Pangilinan J."/>
            <person name="LaButti K."/>
            <person name="Riley R."/>
            <person name="Lipzen A."/>
            <person name="Clum A."/>
            <person name="Drula E."/>
            <person name="Henrissat B."/>
            <person name="Kohler A."/>
            <person name="Grigoriev I.V."/>
            <person name="Martin F.M."/>
            <person name="Hacquard S."/>
        </authorList>
    </citation>
    <scope>NUCLEOTIDE SEQUENCE [LARGE SCALE GENOMIC DNA]</scope>
    <source>
        <strain evidence="13 14">MPI-CAGE-CH-0241</strain>
    </source>
</reference>
<feature type="compositionally biased region" description="Basic and acidic residues" evidence="10">
    <location>
        <begin position="795"/>
        <end position="812"/>
    </location>
</feature>
<dbReference type="InterPro" id="IPR014480">
    <property type="entry name" value="Mannan-1_6-alpha_mannosidase"/>
</dbReference>
<dbReference type="InterPro" id="IPR005198">
    <property type="entry name" value="Glyco_hydro_76"/>
</dbReference>
<dbReference type="GO" id="GO:0016052">
    <property type="term" value="P:carbohydrate catabolic process"/>
    <property type="evidence" value="ECO:0007669"/>
    <property type="project" value="InterPro"/>
</dbReference>